<reference evidence="2" key="1">
    <citation type="journal article" date="2021" name="Genome Biol. Evol.">
        <title>A High-Quality Reference Genome for a Parasitic Bivalve with Doubly Uniparental Inheritance (Bivalvia: Unionida).</title>
        <authorList>
            <person name="Smith C.H."/>
        </authorList>
    </citation>
    <scope>NUCLEOTIDE SEQUENCE</scope>
    <source>
        <strain evidence="2">CHS0354</strain>
    </source>
</reference>
<reference evidence="2" key="3">
    <citation type="submission" date="2023-05" db="EMBL/GenBank/DDBJ databases">
        <authorList>
            <person name="Smith C.H."/>
        </authorList>
    </citation>
    <scope>NUCLEOTIDE SEQUENCE</scope>
    <source>
        <strain evidence="2">CHS0354</strain>
        <tissue evidence="2">Mantle</tissue>
    </source>
</reference>
<comment type="caution">
    <text evidence="2">The sequence shown here is derived from an EMBL/GenBank/DDBJ whole genome shotgun (WGS) entry which is preliminary data.</text>
</comment>
<reference evidence="2" key="2">
    <citation type="journal article" date="2021" name="Genome Biol. Evol.">
        <title>Developing a high-quality reference genome for a parasitic bivalve with doubly uniparental inheritance (Bivalvia: Unionida).</title>
        <authorList>
            <person name="Smith C.H."/>
        </authorList>
    </citation>
    <scope>NUCLEOTIDE SEQUENCE</scope>
    <source>
        <strain evidence="2">CHS0354</strain>
        <tissue evidence="2">Mantle</tissue>
    </source>
</reference>
<gene>
    <name evidence="2" type="ORF">CHS0354_032266</name>
</gene>
<evidence type="ECO:0000313" key="2">
    <source>
        <dbReference type="EMBL" id="KAK3577421.1"/>
    </source>
</evidence>
<dbReference type="AlphaFoldDB" id="A0AAE0RPS6"/>
<proteinExistence type="predicted"/>
<feature type="region of interest" description="Disordered" evidence="1">
    <location>
        <begin position="14"/>
        <end position="54"/>
    </location>
</feature>
<evidence type="ECO:0000256" key="1">
    <source>
        <dbReference type="SAM" id="MobiDB-lite"/>
    </source>
</evidence>
<dbReference type="Proteomes" id="UP001195483">
    <property type="component" value="Unassembled WGS sequence"/>
</dbReference>
<evidence type="ECO:0000313" key="3">
    <source>
        <dbReference type="Proteomes" id="UP001195483"/>
    </source>
</evidence>
<feature type="region of interest" description="Disordered" evidence="1">
    <location>
        <begin position="94"/>
        <end position="122"/>
    </location>
</feature>
<sequence length="175" mass="19626">MLLYSLRTKAQMSRQLKKIDTSNTKALHRNGENSPKSKKKQNQTNSPKTKARKSFLELRVTDKWRAVNQEAKMIQREYFCYKGLHGQVRFEEKGREIQSCESDSETSDSTSSDTNEDPDDSVQMRQFVSTSSTEGMASVSSIQSLIAATSIEVNVSMKDDQSVSEAICPEGALLC</sequence>
<accession>A0AAE0RPS6</accession>
<keyword evidence="3" id="KW-1185">Reference proteome</keyword>
<organism evidence="2 3">
    <name type="scientific">Potamilus streckersoni</name>
    <dbReference type="NCBI Taxonomy" id="2493646"/>
    <lineage>
        <taxon>Eukaryota</taxon>
        <taxon>Metazoa</taxon>
        <taxon>Spiralia</taxon>
        <taxon>Lophotrochozoa</taxon>
        <taxon>Mollusca</taxon>
        <taxon>Bivalvia</taxon>
        <taxon>Autobranchia</taxon>
        <taxon>Heteroconchia</taxon>
        <taxon>Palaeoheterodonta</taxon>
        <taxon>Unionida</taxon>
        <taxon>Unionoidea</taxon>
        <taxon>Unionidae</taxon>
        <taxon>Ambleminae</taxon>
        <taxon>Lampsilini</taxon>
        <taxon>Potamilus</taxon>
    </lineage>
</organism>
<dbReference type="EMBL" id="JAEAOA010001910">
    <property type="protein sequence ID" value="KAK3577421.1"/>
    <property type="molecule type" value="Genomic_DNA"/>
</dbReference>
<protein>
    <submittedName>
        <fullName evidence="2">Uncharacterized protein</fullName>
    </submittedName>
</protein>
<name>A0AAE0RPS6_9BIVA</name>